<dbReference type="InterPro" id="IPR045851">
    <property type="entry name" value="AMP-bd_C_sf"/>
</dbReference>
<evidence type="ECO:0000313" key="4">
    <source>
        <dbReference type="EMBL" id="MYM19622.1"/>
    </source>
</evidence>
<dbReference type="Gene3D" id="2.30.38.10">
    <property type="entry name" value="Luciferase, Domain 3"/>
    <property type="match status" value="1"/>
</dbReference>
<dbReference type="PANTHER" id="PTHR43767">
    <property type="entry name" value="LONG-CHAIN-FATTY-ACID--COA LIGASE"/>
    <property type="match status" value="1"/>
</dbReference>
<feature type="domain" description="AMP-dependent synthetase/ligase" evidence="2">
    <location>
        <begin position="43"/>
        <end position="464"/>
    </location>
</feature>
<dbReference type="GO" id="GO:0016878">
    <property type="term" value="F:acid-thiol ligase activity"/>
    <property type="evidence" value="ECO:0007669"/>
    <property type="project" value="UniProtKB-ARBA"/>
</dbReference>
<evidence type="ECO:0000259" key="3">
    <source>
        <dbReference type="Pfam" id="PF13193"/>
    </source>
</evidence>
<dbReference type="InterPro" id="IPR000873">
    <property type="entry name" value="AMP-dep_synth/lig_dom"/>
</dbReference>
<dbReference type="InterPro" id="IPR020845">
    <property type="entry name" value="AMP-binding_CS"/>
</dbReference>
<dbReference type="RefSeq" id="WP_160953051.1">
    <property type="nucleotide sequence ID" value="NZ_WWEQ01000020.1"/>
</dbReference>
<name>A0A6N9H7T0_9MICO</name>
<comment type="caution">
    <text evidence="4">The sequence shown here is derived from an EMBL/GenBank/DDBJ whole genome shotgun (WGS) entry which is preliminary data.</text>
</comment>
<dbReference type="PANTHER" id="PTHR43767:SF1">
    <property type="entry name" value="NONRIBOSOMAL PEPTIDE SYNTHASE PES1 (EUROFUNG)-RELATED"/>
    <property type="match status" value="1"/>
</dbReference>
<feature type="region of interest" description="Disordered" evidence="1">
    <location>
        <begin position="166"/>
        <end position="188"/>
    </location>
</feature>
<evidence type="ECO:0000259" key="2">
    <source>
        <dbReference type="Pfam" id="PF00501"/>
    </source>
</evidence>
<proteinExistence type="predicted"/>
<dbReference type="AlphaFoldDB" id="A0A6N9H7T0"/>
<organism evidence="4 5">
    <name type="scientific">Brevibacterium rongguiense</name>
    <dbReference type="NCBI Taxonomy" id="2695267"/>
    <lineage>
        <taxon>Bacteria</taxon>
        <taxon>Bacillati</taxon>
        <taxon>Actinomycetota</taxon>
        <taxon>Actinomycetes</taxon>
        <taxon>Micrococcales</taxon>
        <taxon>Brevibacteriaceae</taxon>
        <taxon>Brevibacterium</taxon>
    </lineage>
</organism>
<dbReference type="SUPFAM" id="SSF56801">
    <property type="entry name" value="Acetyl-CoA synthetase-like"/>
    <property type="match status" value="1"/>
</dbReference>
<sequence>MSGRSAAWDAAAAELEGLRDLWPADVPQALDPAAWAGTLGDRLDRWARERPETTAIHFYGADTTYAELERQVAACAGWLAARGVRPGDRVGVYLANCPQFIVAFLAILRLRAVHVPVNPMFKAAELAHELDDARPRALLAQAEFRPVVQAAAAELGLRLEDAQGAPAGDAGAAGDAAQAQGTQARDAAQPSEPLCVGYTQLGDALPGPAVPAAPFGPADPALGSDWAAILASPPAPAAQADPDALAALNYTGGTTGLPKGCEHTQAHMLYTAVSSLAGMGLQPGAGGQSVLGFLPIFWIAGEDFCILNPIVDGSTLVLMTRWHPEAALALIESQAVTTTVAMADNYVELMELPGFAAARTDSLAECMAISFVRKLDPQLRAQWRAATGTVLHEASFGMTETHTADTTTHGLDADDQDLRAEPIYCGYPVPGTRILVVDDDLVPVPAGTPGQIIESSPSVLTRYFNRPEATAQQLVDGWLLTGDTGRFDDHGALTYLSRTKEMIKVSGMSVFPAEVESLFKDHPDIVRIAVAPREDAAAGQIPVAFIEAAPGSTTSAEQFRAWAAQRMAVYKVPEVHLVDAMPMTATGKIRKVELIAGLEEAEGA</sequence>
<dbReference type="Pfam" id="PF00501">
    <property type="entry name" value="AMP-binding"/>
    <property type="match status" value="1"/>
</dbReference>
<dbReference type="Proteomes" id="UP000469215">
    <property type="component" value="Unassembled WGS sequence"/>
</dbReference>
<accession>A0A6N9H7T0</accession>
<reference evidence="4 5" key="1">
    <citation type="submission" date="2020-01" db="EMBL/GenBank/DDBJ databases">
        <authorList>
            <person name="Deng T."/>
        </authorList>
    </citation>
    <scope>NUCLEOTIDE SEQUENCE [LARGE SCALE GENOMIC DNA]</scope>
    <source>
        <strain evidence="4 5">5221</strain>
    </source>
</reference>
<keyword evidence="5" id="KW-1185">Reference proteome</keyword>
<protein>
    <submittedName>
        <fullName evidence="4">AMP-binding protein</fullName>
    </submittedName>
</protein>
<evidence type="ECO:0000256" key="1">
    <source>
        <dbReference type="SAM" id="MobiDB-lite"/>
    </source>
</evidence>
<evidence type="ECO:0000313" key="5">
    <source>
        <dbReference type="Proteomes" id="UP000469215"/>
    </source>
</evidence>
<dbReference type="Pfam" id="PF13193">
    <property type="entry name" value="AMP-binding_C"/>
    <property type="match status" value="1"/>
</dbReference>
<dbReference type="Gene3D" id="3.40.50.980">
    <property type="match status" value="3"/>
</dbReference>
<dbReference type="InterPro" id="IPR025110">
    <property type="entry name" value="AMP-bd_C"/>
</dbReference>
<gene>
    <name evidence="4" type="ORF">GSY69_06465</name>
</gene>
<dbReference type="PROSITE" id="PS00455">
    <property type="entry name" value="AMP_BINDING"/>
    <property type="match status" value="1"/>
</dbReference>
<dbReference type="Gene3D" id="3.30.300.30">
    <property type="match status" value="1"/>
</dbReference>
<dbReference type="EMBL" id="WWEQ01000020">
    <property type="protein sequence ID" value="MYM19622.1"/>
    <property type="molecule type" value="Genomic_DNA"/>
</dbReference>
<feature type="domain" description="AMP-binding enzyme C-terminal" evidence="3">
    <location>
        <begin position="514"/>
        <end position="588"/>
    </location>
</feature>
<dbReference type="InterPro" id="IPR050237">
    <property type="entry name" value="ATP-dep_AMP-bd_enzyme"/>
</dbReference>